<accession>A0A1W1XYC3</accession>
<proteinExistence type="predicted"/>
<dbReference type="OrthoDB" id="9805133at2"/>
<evidence type="ECO:0000313" key="3">
    <source>
        <dbReference type="Proteomes" id="UP000192783"/>
    </source>
</evidence>
<gene>
    <name evidence="2" type="ORF">SAMN02746041_03272</name>
</gene>
<dbReference type="Pfam" id="PF10102">
    <property type="entry name" value="DUF2341"/>
    <property type="match status" value="1"/>
</dbReference>
<feature type="non-terminal residue" evidence="2">
    <location>
        <position position="435"/>
    </location>
</feature>
<dbReference type="InterPro" id="IPR018765">
    <property type="entry name" value="DUF2341"/>
</dbReference>
<dbReference type="Proteomes" id="UP000192783">
    <property type="component" value="Unassembled WGS sequence"/>
</dbReference>
<dbReference type="STRING" id="1121390.SAMN02746041_03272"/>
<evidence type="ECO:0000259" key="1">
    <source>
        <dbReference type="Pfam" id="PF10102"/>
    </source>
</evidence>
<organism evidence="2 3">
    <name type="scientific">Desulfacinum hydrothermale DSM 13146</name>
    <dbReference type="NCBI Taxonomy" id="1121390"/>
    <lineage>
        <taxon>Bacteria</taxon>
        <taxon>Pseudomonadati</taxon>
        <taxon>Thermodesulfobacteriota</taxon>
        <taxon>Syntrophobacteria</taxon>
        <taxon>Syntrophobacterales</taxon>
        <taxon>Syntrophobacteraceae</taxon>
        <taxon>Desulfacinum</taxon>
    </lineage>
</organism>
<dbReference type="EMBL" id="FWXF01000037">
    <property type="protein sequence ID" value="SMC28508.1"/>
    <property type="molecule type" value="Genomic_DNA"/>
</dbReference>
<evidence type="ECO:0000313" key="2">
    <source>
        <dbReference type="EMBL" id="SMC28508.1"/>
    </source>
</evidence>
<reference evidence="2 3" key="1">
    <citation type="submission" date="2017-04" db="EMBL/GenBank/DDBJ databases">
        <authorList>
            <person name="Afonso C.L."/>
            <person name="Miller P.J."/>
            <person name="Scott M.A."/>
            <person name="Spackman E."/>
            <person name="Goraichik I."/>
            <person name="Dimitrov K.M."/>
            <person name="Suarez D.L."/>
            <person name="Swayne D.E."/>
        </authorList>
    </citation>
    <scope>NUCLEOTIDE SEQUENCE [LARGE SCALE GENOMIC DNA]</scope>
    <source>
        <strain evidence="2 3">DSM 13146</strain>
    </source>
</reference>
<sequence length="435" mass="47475">MAWLEGWQYRRKIALSGAAGAGVNYPVLFQIGESLNAEHDILAPPQCLFPSGENDGGDFRFALEDGTECSFWVSHVTGTAPDRTAYVWVKIPTNLDGATVTIYFYAGNSNATNASNQLDVFSPADYFDDGVIDAFWGSTVHSYCVEQLGSYYTEASDLSVSEHDSELEISGTGTIDVRTVQGQHSGWFGQAIRSATGLSGDFVAYVLVDIVSAHASGSNSNYGYSFGLDVNVDADNRLFTYIRRYGGYANDNVVVTKEVHNSITKLTDADTSAATLGPHLLILSRRGDTFSFTYEDKTVDITIPEFADVKLALFAAVRNVGDSIDARFKHVLIFPPADPEPLITASIFLEKAGSPALDQALISPTFRSIRLVWNKTLAVPARRGAGVIQGTVLVAGEPAHRRVTLFDRHTMRPLAITWSDPTTGEYRFDGYDPRF</sequence>
<protein>
    <recommendedName>
        <fullName evidence="1">DUF2341 domain-containing protein</fullName>
    </recommendedName>
</protein>
<feature type="domain" description="DUF2341" evidence="1">
    <location>
        <begin position="55"/>
        <end position="134"/>
    </location>
</feature>
<name>A0A1W1XYC3_9BACT</name>
<dbReference type="AlphaFoldDB" id="A0A1W1XYC3"/>
<keyword evidence="3" id="KW-1185">Reference proteome</keyword>
<dbReference type="RefSeq" id="WP_139796698.1">
    <property type="nucleotide sequence ID" value="NZ_FWXF01000037.1"/>
</dbReference>